<proteinExistence type="predicted"/>
<dbReference type="InterPro" id="IPR016152">
    <property type="entry name" value="PTrfase/Anion_transptr"/>
</dbReference>
<reference evidence="2 3" key="1">
    <citation type="journal article" date="2013" name="Nat. Genet.">
        <title>The genome of the hydatid tapeworm Echinococcus granulosus.</title>
        <authorList>
            <person name="Zheng H."/>
            <person name="Zhang W."/>
            <person name="Zhang L."/>
            <person name="Zhang Z."/>
            <person name="Li J."/>
            <person name="Lu G."/>
            <person name="Zhu Y."/>
            <person name="Wang Y."/>
            <person name="Huang Y."/>
            <person name="Liu J."/>
            <person name="Kang H."/>
            <person name="Chen J."/>
            <person name="Wang L."/>
            <person name="Chen A."/>
            <person name="Yu S."/>
            <person name="Gao Z."/>
            <person name="Jin L."/>
            <person name="Gu W."/>
            <person name="Wang Z."/>
            <person name="Zhao L."/>
            <person name="Shi B."/>
            <person name="Wen H."/>
            <person name="Lin R."/>
            <person name="Jones M.K."/>
            <person name="Brejova B."/>
            <person name="Vinar T."/>
            <person name="Zhao G."/>
            <person name="McManus D.P."/>
            <person name="Chen Z."/>
            <person name="Zhou Y."/>
            <person name="Wang S."/>
        </authorList>
    </citation>
    <scope>NUCLEOTIDE SEQUENCE [LARGE SCALE GENOMIC DNA]</scope>
</reference>
<dbReference type="AlphaFoldDB" id="W6UG32"/>
<dbReference type="Gene3D" id="3.40.930.10">
    <property type="entry name" value="Mannitol-specific EII, Chain A"/>
    <property type="match status" value="1"/>
</dbReference>
<evidence type="ECO:0000313" key="2">
    <source>
        <dbReference type="EMBL" id="EUB57082.1"/>
    </source>
</evidence>
<evidence type="ECO:0000313" key="3">
    <source>
        <dbReference type="Proteomes" id="UP000019149"/>
    </source>
</evidence>
<protein>
    <submittedName>
        <fullName evidence="2">Electrogenic sodium bicarbonate cotransporter</fullName>
    </submittedName>
</protein>
<sequence>MASHFFVPFICCFSVGIGNSEVGGRSRGAEGFDVEWIKYEEEVEESADRWSKPHVAIQPLMSVFEVRSCLAKAVMLLDLEVMSLELVAASLTPLGTPTGSDVQSFMGTPLTDGECAVHHACPAAQPCPFGFYPANRDVKEVSRVHTTGLGAVAEGRRHPRPFC</sequence>
<dbReference type="GeneID" id="36343745"/>
<dbReference type="Proteomes" id="UP000019149">
    <property type="component" value="Unassembled WGS sequence"/>
</dbReference>
<feature type="domain" description="Band 3 cytoplasmic" evidence="1">
    <location>
        <begin position="35"/>
        <end position="90"/>
    </location>
</feature>
<dbReference type="STRING" id="6210.W6UG32"/>
<dbReference type="InterPro" id="IPR013769">
    <property type="entry name" value="Band3_cytoplasmic_dom"/>
</dbReference>
<dbReference type="CTD" id="36343745"/>
<dbReference type="GO" id="GO:0008509">
    <property type="term" value="F:monoatomic anion transmembrane transporter activity"/>
    <property type="evidence" value="ECO:0007669"/>
    <property type="project" value="InterPro"/>
</dbReference>
<accession>W6UG32</accession>
<dbReference type="Pfam" id="PF07565">
    <property type="entry name" value="Band_3_cyto"/>
    <property type="match status" value="1"/>
</dbReference>
<evidence type="ECO:0000259" key="1">
    <source>
        <dbReference type="Pfam" id="PF07565"/>
    </source>
</evidence>
<keyword evidence="3" id="KW-1185">Reference proteome</keyword>
<dbReference type="OrthoDB" id="1735926at2759"/>
<name>W6UG32_ECHGR</name>
<comment type="caution">
    <text evidence="2">The sequence shown here is derived from an EMBL/GenBank/DDBJ whole genome shotgun (WGS) entry which is preliminary data.</text>
</comment>
<dbReference type="SUPFAM" id="SSF55804">
    <property type="entry name" value="Phoshotransferase/anion transport protein"/>
    <property type="match status" value="1"/>
</dbReference>
<dbReference type="EMBL" id="APAU02000094">
    <property type="protein sequence ID" value="EUB57082.1"/>
    <property type="molecule type" value="Genomic_DNA"/>
</dbReference>
<dbReference type="RefSeq" id="XP_024348278.1">
    <property type="nucleotide sequence ID" value="XM_024497279.1"/>
</dbReference>
<dbReference type="GO" id="GO:0016020">
    <property type="term" value="C:membrane"/>
    <property type="evidence" value="ECO:0007669"/>
    <property type="project" value="InterPro"/>
</dbReference>
<dbReference type="KEGG" id="egl:EGR_08030"/>
<gene>
    <name evidence="2" type="ORF">EGR_08030</name>
</gene>
<organism evidence="2 3">
    <name type="scientific">Echinococcus granulosus</name>
    <name type="common">Hydatid tapeworm</name>
    <dbReference type="NCBI Taxonomy" id="6210"/>
    <lineage>
        <taxon>Eukaryota</taxon>
        <taxon>Metazoa</taxon>
        <taxon>Spiralia</taxon>
        <taxon>Lophotrochozoa</taxon>
        <taxon>Platyhelminthes</taxon>
        <taxon>Cestoda</taxon>
        <taxon>Eucestoda</taxon>
        <taxon>Cyclophyllidea</taxon>
        <taxon>Taeniidae</taxon>
        <taxon>Echinococcus</taxon>
        <taxon>Echinococcus granulosus group</taxon>
    </lineage>
</organism>